<reference evidence="1 2" key="1">
    <citation type="journal article" date="2010" name="Syst. Appl. Microbiol.">
        <title>Four new species of Chryseobacterium from the rhizosphere of coastal sand dune plants, Chryseobacterium elymi sp. nov., Chryseobacterium hagamense sp. nov., Chryseobacterium lathyri sp. nov. and Chryseobacterium rhizosphaerae sp. nov.</title>
        <authorList>
            <person name="Cho S.H."/>
            <person name="Lee K.S."/>
            <person name="Shin D.S."/>
            <person name="Han J.H."/>
            <person name="Park K.S."/>
            <person name="Lee C.H."/>
            <person name="Park K.H."/>
            <person name="Kim S.B."/>
        </authorList>
    </citation>
    <scope>NUCLEOTIDE SEQUENCE [LARGE SCALE GENOMIC DNA]</scope>
    <source>
        <strain evidence="1 2">KCTC 22547</strain>
    </source>
</reference>
<sequence>MKKSILFLIVSFFCQCQQRHNYTFSKENEKPILTELQKKIDIKGNFINIFFESYFDNEKVSLQCDSKEVFNKIITTDHTINLADYYLQKSNCEELTANIGSQKILLKKKDIEMYKYLYVSKKKNTVNLVLSNTPRTYY</sequence>
<dbReference type="RefSeq" id="WP_116012238.1">
    <property type="nucleotide sequence ID" value="NZ_QNUH01000008.1"/>
</dbReference>
<name>A0A3D9DI12_9FLAO</name>
<dbReference type="Proteomes" id="UP000257030">
    <property type="component" value="Unassembled WGS sequence"/>
</dbReference>
<dbReference type="EMBL" id="QNUH01000008">
    <property type="protein sequence ID" value="REC77635.1"/>
    <property type="molecule type" value="Genomic_DNA"/>
</dbReference>
<proteinExistence type="predicted"/>
<protein>
    <submittedName>
        <fullName evidence="1">Uncharacterized protein</fullName>
    </submittedName>
</protein>
<gene>
    <name evidence="1" type="ORF">DRF60_11690</name>
</gene>
<keyword evidence="2" id="KW-1185">Reference proteome</keyword>
<comment type="caution">
    <text evidence="1">The sequence shown here is derived from an EMBL/GenBank/DDBJ whole genome shotgun (WGS) entry which is preliminary data.</text>
</comment>
<organism evidence="1 2">
    <name type="scientific">Chryseobacterium elymi</name>
    <dbReference type="NCBI Taxonomy" id="395936"/>
    <lineage>
        <taxon>Bacteria</taxon>
        <taxon>Pseudomonadati</taxon>
        <taxon>Bacteroidota</taxon>
        <taxon>Flavobacteriia</taxon>
        <taxon>Flavobacteriales</taxon>
        <taxon>Weeksellaceae</taxon>
        <taxon>Chryseobacterium group</taxon>
        <taxon>Chryseobacterium</taxon>
    </lineage>
</organism>
<accession>A0A3D9DI12</accession>
<dbReference type="AlphaFoldDB" id="A0A3D9DI12"/>
<evidence type="ECO:0000313" key="2">
    <source>
        <dbReference type="Proteomes" id="UP000257030"/>
    </source>
</evidence>
<dbReference type="OrthoDB" id="1259143at2"/>
<evidence type="ECO:0000313" key="1">
    <source>
        <dbReference type="EMBL" id="REC77635.1"/>
    </source>
</evidence>